<keyword evidence="11" id="KW-0460">Magnesium</keyword>
<comment type="catalytic activity">
    <reaction evidence="1">
        <text>a 2'-deoxyribonucleoside 5'-phosphate + H2O = a 2'-deoxyribonucleoside + phosphate</text>
        <dbReference type="Rhea" id="RHEA:36167"/>
        <dbReference type="ChEBI" id="CHEBI:15377"/>
        <dbReference type="ChEBI" id="CHEBI:18274"/>
        <dbReference type="ChEBI" id="CHEBI:43474"/>
        <dbReference type="ChEBI" id="CHEBI:65317"/>
        <dbReference type="EC" id="3.1.3.89"/>
    </reaction>
</comment>
<evidence type="ECO:0000256" key="8">
    <source>
        <dbReference type="ARBA" id="ARBA00012964"/>
    </source>
</evidence>
<gene>
    <name evidence="14" type="ORF">C9374_011477</name>
</gene>
<organism evidence="14 15">
    <name type="scientific">Naegleria lovaniensis</name>
    <name type="common">Amoeba</name>
    <dbReference type="NCBI Taxonomy" id="51637"/>
    <lineage>
        <taxon>Eukaryota</taxon>
        <taxon>Discoba</taxon>
        <taxon>Heterolobosea</taxon>
        <taxon>Tetramitia</taxon>
        <taxon>Eutetramitia</taxon>
        <taxon>Vahlkampfiidae</taxon>
        <taxon>Naegleria</taxon>
    </lineage>
</organism>
<dbReference type="Proteomes" id="UP000816034">
    <property type="component" value="Unassembled WGS sequence"/>
</dbReference>
<comment type="similarity">
    <text evidence="6">Belongs to the HDDC2 family.</text>
</comment>
<dbReference type="SMART" id="SM00471">
    <property type="entry name" value="HDc"/>
    <property type="match status" value="1"/>
</dbReference>
<dbReference type="Pfam" id="PF13023">
    <property type="entry name" value="HD_3"/>
    <property type="match status" value="1"/>
</dbReference>
<feature type="domain" description="HD/PDEase" evidence="13">
    <location>
        <begin position="73"/>
        <end position="202"/>
    </location>
</feature>
<dbReference type="GeneID" id="68103931"/>
<evidence type="ECO:0000256" key="2">
    <source>
        <dbReference type="ARBA" id="ARBA00001936"/>
    </source>
</evidence>
<evidence type="ECO:0000256" key="4">
    <source>
        <dbReference type="ARBA" id="ARBA00001946"/>
    </source>
</evidence>
<comment type="function">
    <text evidence="5">Catalyzes the dephosphorylation of the nucleoside 5'-monophosphates deoxyadenosine monophosphate (dAMP), deoxycytidine monophosphate (dCMP), deoxyguanosine monophosphate (dGMP) and deoxythymidine monophosphate (dTMP).</text>
</comment>
<feature type="region of interest" description="Disordered" evidence="12">
    <location>
        <begin position="1"/>
        <end position="22"/>
    </location>
</feature>
<comment type="cofactor">
    <cofactor evidence="2">
        <name>Mn(2+)</name>
        <dbReference type="ChEBI" id="CHEBI:29035"/>
    </cofactor>
</comment>
<accession>A0AA88KQX6</accession>
<keyword evidence="15" id="KW-1185">Reference proteome</keyword>
<comment type="subunit">
    <text evidence="7">Homodimer.</text>
</comment>
<evidence type="ECO:0000256" key="7">
    <source>
        <dbReference type="ARBA" id="ARBA00011738"/>
    </source>
</evidence>
<evidence type="ECO:0000313" key="14">
    <source>
        <dbReference type="EMBL" id="KAG2392752.1"/>
    </source>
</evidence>
<dbReference type="EC" id="3.1.3.89" evidence="8"/>
<comment type="caution">
    <text evidence="14">The sequence shown here is derived from an EMBL/GenBank/DDBJ whole genome shotgun (WGS) entry which is preliminary data.</text>
</comment>
<dbReference type="InterPro" id="IPR039356">
    <property type="entry name" value="YfbR/HDDC2"/>
</dbReference>
<dbReference type="EMBL" id="PYSW02000004">
    <property type="protein sequence ID" value="KAG2392752.1"/>
    <property type="molecule type" value="Genomic_DNA"/>
</dbReference>
<comment type="cofactor">
    <cofactor evidence="3">
        <name>Co(2+)</name>
        <dbReference type="ChEBI" id="CHEBI:48828"/>
    </cofactor>
</comment>
<dbReference type="PANTHER" id="PTHR11845:SF13">
    <property type="entry name" value="5'-DEOXYNUCLEOTIDASE HDDC2"/>
    <property type="match status" value="1"/>
</dbReference>
<dbReference type="GO" id="GO:0009159">
    <property type="term" value="P:deoxyribonucleoside monophosphate catabolic process"/>
    <property type="evidence" value="ECO:0007669"/>
    <property type="project" value="UniProtKB-ARBA"/>
</dbReference>
<proteinExistence type="inferred from homology"/>
<evidence type="ECO:0000256" key="9">
    <source>
        <dbReference type="ARBA" id="ARBA00022723"/>
    </source>
</evidence>
<dbReference type="GO" id="GO:0002953">
    <property type="term" value="F:5'-deoxynucleotidase activity"/>
    <property type="evidence" value="ECO:0007669"/>
    <property type="project" value="UniProtKB-EC"/>
</dbReference>
<evidence type="ECO:0000256" key="11">
    <source>
        <dbReference type="ARBA" id="ARBA00022842"/>
    </source>
</evidence>
<dbReference type="Gene3D" id="1.10.3210.10">
    <property type="entry name" value="Hypothetical protein af1432"/>
    <property type="match status" value="1"/>
</dbReference>
<evidence type="ECO:0000256" key="3">
    <source>
        <dbReference type="ARBA" id="ARBA00001941"/>
    </source>
</evidence>
<keyword evidence="9" id="KW-0479">Metal-binding</keyword>
<dbReference type="SUPFAM" id="SSF109604">
    <property type="entry name" value="HD-domain/PDEase-like"/>
    <property type="match status" value="1"/>
</dbReference>
<dbReference type="PANTHER" id="PTHR11845">
    <property type="entry name" value="5'-DEOXYNUCLEOTIDASE HDDC2"/>
    <property type="match status" value="1"/>
</dbReference>
<evidence type="ECO:0000256" key="6">
    <source>
        <dbReference type="ARBA" id="ARBA00009999"/>
    </source>
</evidence>
<evidence type="ECO:0000313" key="15">
    <source>
        <dbReference type="Proteomes" id="UP000816034"/>
    </source>
</evidence>
<dbReference type="FunFam" id="1.10.3210.10:FF:000011">
    <property type="entry name" value="HD domain-containing protein 2"/>
    <property type="match status" value="1"/>
</dbReference>
<evidence type="ECO:0000256" key="10">
    <source>
        <dbReference type="ARBA" id="ARBA00022801"/>
    </source>
</evidence>
<dbReference type="InterPro" id="IPR003607">
    <property type="entry name" value="HD/PDEase_dom"/>
</dbReference>
<dbReference type="RefSeq" id="XP_044554646.1">
    <property type="nucleotide sequence ID" value="XM_044687136.1"/>
</dbReference>
<dbReference type="AlphaFoldDB" id="A0AA88KQX6"/>
<reference evidence="14 15" key="1">
    <citation type="journal article" date="2018" name="BMC Genomics">
        <title>The genome of Naegleria lovaniensis, the basis for a comparative approach to unravel pathogenicity factors of the human pathogenic amoeba N. fowleri.</title>
        <authorList>
            <person name="Liechti N."/>
            <person name="Schurch N."/>
            <person name="Bruggmann R."/>
            <person name="Wittwer M."/>
        </authorList>
    </citation>
    <scope>NUCLEOTIDE SEQUENCE [LARGE SCALE GENOMIC DNA]</scope>
    <source>
        <strain evidence="14 15">ATCC 30569</strain>
    </source>
</reference>
<keyword evidence="10" id="KW-0378">Hydrolase</keyword>
<evidence type="ECO:0000259" key="13">
    <source>
        <dbReference type="SMART" id="SM00471"/>
    </source>
</evidence>
<comment type="cofactor">
    <cofactor evidence="4">
        <name>Mg(2+)</name>
        <dbReference type="ChEBI" id="CHEBI:18420"/>
    </cofactor>
</comment>
<evidence type="ECO:0000256" key="5">
    <source>
        <dbReference type="ARBA" id="ARBA00004074"/>
    </source>
</evidence>
<protein>
    <recommendedName>
        <fullName evidence="8">5'-deoxynucleotidase</fullName>
        <ecNumber evidence="8">3.1.3.89</ecNumber>
    </recommendedName>
</protein>
<dbReference type="GO" id="GO:0046872">
    <property type="term" value="F:metal ion binding"/>
    <property type="evidence" value="ECO:0007669"/>
    <property type="project" value="UniProtKB-KW"/>
</dbReference>
<evidence type="ECO:0000256" key="1">
    <source>
        <dbReference type="ARBA" id="ARBA00001638"/>
    </source>
</evidence>
<name>A0AA88KQX6_NAELO</name>
<dbReference type="GO" id="GO:0005737">
    <property type="term" value="C:cytoplasm"/>
    <property type="evidence" value="ECO:0007669"/>
    <property type="project" value="TreeGrafter"/>
</dbReference>
<dbReference type="InterPro" id="IPR006674">
    <property type="entry name" value="HD_domain"/>
</dbReference>
<evidence type="ECO:0000256" key="12">
    <source>
        <dbReference type="SAM" id="MobiDB-lite"/>
    </source>
</evidence>
<sequence length="244" mass="27853">MLPSSNQTSLTNNTSSSSASSGSESAAISYSSYETSPTNFNPLIARNIVNFLKIVSKLKHTLRTGWVDCKVQHPESIASHMYRMGIISMLTRNQPNIDTDKCIKMSLVHDLSEAIAGDITPHAGVSKEEKYRLEREAIERMRSTLLEGVNGTDKESEEYIQTVNEMLNLWQEYEDGTTPEAIIMKDIDRFDMVLQALEYETEQNLHLKTFYESTKGSFQTDMFKTLMKEVYAQKDKLEDQRRNK</sequence>